<dbReference type="Gene3D" id="3.40.50.11820">
    <property type="match status" value="1"/>
</dbReference>
<keyword evidence="3" id="KW-1003">Cell membrane</keyword>
<dbReference type="Pfam" id="PF00534">
    <property type="entry name" value="Glycos_transf_1"/>
    <property type="match status" value="1"/>
</dbReference>
<dbReference type="InterPro" id="IPR001296">
    <property type="entry name" value="Glyco_trans_1"/>
</dbReference>
<dbReference type="GO" id="GO:0019350">
    <property type="term" value="P:teichoic acid biosynthetic process"/>
    <property type="evidence" value="ECO:0007669"/>
    <property type="project" value="UniProtKB-KW"/>
</dbReference>
<dbReference type="GO" id="GO:0005886">
    <property type="term" value="C:plasma membrane"/>
    <property type="evidence" value="ECO:0007669"/>
    <property type="project" value="UniProtKB-SubCell"/>
</dbReference>
<dbReference type="Gene3D" id="3.40.50.12580">
    <property type="match status" value="1"/>
</dbReference>
<dbReference type="GO" id="GO:0047355">
    <property type="term" value="F:CDP-glycerol glycerophosphotransferase activity"/>
    <property type="evidence" value="ECO:0007669"/>
    <property type="project" value="UniProtKB-EC"/>
</dbReference>
<evidence type="ECO:0000256" key="4">
    <source>
        <dbReference type="ARBA" id="ARBA00022679"/>
    </source>
</evidence>
<dbReference type="AlphaFoldDB" id="A0A6N2R4X2"/>
<evidence type="ECO:0000256" key="1">
    <source>
        <dbReference type="ARBA" id="ARBA00004202"/>
    </source>
</evidence>
<sequence length="818" mass="95121">MLNKFIGRVKPAVSKIEKINDRAYYARCYREHAVQEQWILYEAFAGRGILCSPKAIFDALKRRVEFKGYRHIWVLDSMKAHKDLIYKYKNDPSVIFVERHSKEYLKYLAEAKYLINNSTFPGYFIKREEQVYINTWHGIPLKKMGYDMPGGNFTSANTIRNFLAADFLLSANKFQSDMYWKSYKLEGLWNGKVIETGHARNDVFWSDNRESIYEHLDSLGLLGSRKKKIILYAPTWRGDDFSKPRKEADKYLHFIEEMEKKLCSDEYQILVKPHQQVYHQIEERSDIKGKFVPSSVDTNELLSVTDILVTDYSSIFFDFLATGRPVLFYIPDLEEYEDTRGFYLPLEELPGPASKSLKDVPQWITNIEDVQCEYSTLYEKNVRWVLEHEDGHVCDRIIDAVWFGKDQSVCQQRVTEKPKLLLYRGGLSENGITRSFMSLLNIIDYDKYDVTIGVEYPGIIPGDMEKLLSLNKNARCIVYIPEASGTWKELVARKKILKNGVYNDEQWEKVPVEFFKWDFRRTFGGSQFDVIVEFGGYSPVSSYLLLQAGNGKKIIWQHNDLALDAKKVIHGVKPHEKNLNTIFYLYKYYDKIVSCGKYVMKQNMKSFATSGTFHKFTYARNALDIGRLENDLKQNSISGTDLYGQTREWPDEKYINFVTMGRMSTEKNQLNLLRGFARLQEQYGNVMLHILGDGPLREEMMQEINELQIRDKVVLTGQMEYPFSYMKRCQCFILPSLYEGQPLVLYEARALGLPLIISEFSSVSDSITEGGQYLIGNSEDEIYEGMEAFMKGKVPEYNFSADEYNSEVFQEFEKAVLG</sequence>
<dbReference type="SUPFAM" id="SSF53756">
    <property type="entry name" value="UDP-Glycosyltransferase/glycogen phosphorylase"/>
    <property type="match status" value="2"/>
</dbReference>
<organism evidence="8">
    <name type="scientific">Anaerostipes caccae</name>
    <dbReference type="NCBI Taxonomy" id="105841"/>
    <lineage>
        <taxon>Bacteria</taxon>
        <taxon>Bacillati</taxon>
        <taxon>Bacillota</taxon>
        <taxon>Clostridia</taxon>
        <taxon>Lachnospirales</taxon>
        <taxon>Lachnospiraceae</taxon>
        <taxon>Anaerostipes</taxon>
    </lineage>
</organism>
<keyword evidence="4 8" id="KW-0808">Transferase</keyword>
<dbReference type="Gene3D" id="3.40.50.2000">
    <property type="entry name" value="Glycogen Phosphorylase B"/>
    <property type="match status" value="2"/>
</dbReference>
<evidence type="ECO:0000256" key="2">
    <source>
        <dbReference type="ARBA" id="ARBA00010488"/>
    </source>
</evidence>
<accession>A0A6N2R4X2</accession>
<evidence type="ECO:0000313" key="8">
    <source>
        <dbReference type="EMBL" id="VYS75045.1"/>
    </source>
</evidence>
<dbReference type="CDD" id="cd03811">
    <property type="entry name" value="GT4_GT28_WabH-like"/>
    <property type="match status" value="1"/>
</dbReference>
<proteinExistence type="inferred from homology"/>
<evidence type="ECO:0000256" key="3">
    <source>
        <dbReference type="ARBA" id="ARBA00022475"/>
    </source>
</evidence>
<evidence type="ECO:0000256" key="5">
    <source>
        <dbReference type="ARBA" id="ARBA00022944"/>
    </source>
</evidence>
<dbReference type="InterPro" id="IPR043148">
    <property type="entry name" value="TagF_C"/>
</dbReference>
<dbReference type="InterPro" id="IPR043149">
    <property type="entry name" value="TagF_N"/>
</dbReference>
<gene>
    <name evidence="8" type="primary">tagF_4</name>
    <name evidence="8" type="ORF">ACLFYP115_00218</name>
</gene>
<keyword evidence="6" id="KW-0472">Membrane</keyword>
<dbReference type="GO" id="GO:0016757">
    <property type="term" value="F:glycosyltransferase activity"/>
    <property type="evidence" value="ECO:0007669"/>
    <property type="project" value="InterPro"/>
</dbReference>
<dbReference type="PANTHER" id="PTHR37316">
    <property type="entry name" value="TEICHOIC ACID GLYCEROL-PHOSPHATE PRIMASE"/>
    <property type="match status" value="1"/>
</dbReference>
<comment type="similarity">
    <text evidence="2">Belongs to the CDP-glycerol glycerophosphotransferase family.</text>
</comment>
<feature type="domain" description="Glycosyl transferase family 1" evidence="7">
    <location>
        <begin position="651"/>
        <end position="793"/>
    </location>
</feature>
<dbReference type="InterPro" id="IPR051612">
    <property type="entry name" value="Teichoic_Acid_Biosynth"/>
</dbReference>
<evidence type="ECO:0000256" key="6">
    <source>
        <dbReference type="ARBA" id="ARBA00023136"/>
    </source>
</evidence>
<dbReference type="InterPro" id="IPR007554">
    <property type="entry name" value="Glycerophosphate_synth"/>
</dbReference>
<dbReference type="RefSeq" id="WP_006565694.1">
    <property type="nucleotide sequence ID" value="NZ_BAABZP010000001.1"/>
</dbReference>
<name>A0A6N2R4X2_9FIRM</name>
<protein>
    <submittedName>
        <fullName evidence="8">CDP-glycerol:poly(Glycerophosphate) glycerophosphotransferase</fullName>
        <ecNumber evidence="8">2.7.8.12</ecNumber>
    </submittedName>
</protein>
<dbReference type="Pfam" id="PF04464">
    <property type="entry name" value="Glyphos_transf"/>
    <property type="match status" value="1"/>
</dbReference>
<comment type="subcellular location">
    <subcellularLocation>
        <location evidence="1">Cell membrane</location>
        <topology evidence="1">Peripheral membrane protein</topology>
    </subcellularLocation>
</comment>
<dbReference type="EMBL" id="CACRSQ010000002">
    <property type="protein sequence ID" value="VYS75045.1"/>
    <property type="molecule type" value="Genomic_DNA"/>
</dbReference>
<evidence type="ECO:0000259" key="7">
    <source>
        <dbReference type="Pfam" id="PF00534"/>
    </source>
</evidence>
<dbReference type="PANTHER" id="PTHR37316:SF3">
    <property type="entry name" value="TEICHOIC ACID GLYCEROL-PHOSPHATE TRANSFERASE"/>
    <property type="match status" value="1"/>
</dbReference>
<dbReference type="EC" id="2.7.8.12" evidence="8"/>
<keyword evidence="5" id="KW-0777">Teichoic acid biosynthesis</keyword>
<reference evidence="8" key="1">
    <citation type="submission" date="2019-11" db="EMBL/GenBank/DDBJ databases">
        <authorList>
            <person name="Feng L."/>
        </authorList>
    </citation>
    <scope>NUCLEOTIDE SEQUENCE</scope>
    <source>
        <strain evidence="8">AcaccaeLFYP115</strain>
    </source>
</reference>